<dbReference type="AlphaFoldDB" id="A0A9W8BHV3"/>
<feature type="region of interest" description="Disordered" evidence="7">
    <location>
        <begin position="978"/>
        <end position="997"/>
    </location>
</feature>
<dbReference type="InterPro" id="IPR001752">
    <property type="entry name" value="Kinesin_motor_dom"/>
</dbReference>
<dbReference type="SMART" id="SM00129">
    <property type="entry name" value="KISc"/>
    <property type="match status" value="1"/>
</dbReference>
<feature type="binding site" evidence="6">
    <location>
        <begin position="395"/>
        <end position="402"/>
    </location>
    <ligand>
        <name>ATP</name>
        <dbReference type="ChEBI" id="CHEBI:30616"/>
    </ligand>
</feature>
<dbReference type="GO" id="GO:0005874">
    <property type="term" value="C:microtubule"/>
    <property type="evidence" value="ECO:0007669"/>
    <property type="project" value="UniProtKB-KW"/>
</dbReference>
<evidence type="ECO:0000256" key="3">
    <source>
        <dbReference type="ARBA" id="ARBA00022840"/>
    </source>
</evidence>
<dbReference type="InterPro" id="IPR027640">
    <property type="entry name" value="Kinesin-like_fam"/>
</dbReference>
<dbReference type="SUPFAM" id="SSF52540">
    <property type="entry name" value="P-loop containing nucleoside triphosphate hydrolases"/>
    <property type="match status" value="1"/>
</dbReference>
<feature type="compositionally biased region" description="Polar residues" evidence="7">
    <location>
        <begin position="174"/>
        <end position="185"/>
    </location>
</feature>
<dbReference type="GO" id="GO:0007018">
    <property type="term" value="P:microtubule-based movement"/>
    <property type="evidence" value="ECO:0007669"/>
    <property type="project" value="InterPro"/>
</dbReference>
<reference evidence="9" key="1">
    <citation type="submission" date="2022-07" db="EMBL/GenBank/DDBJ databases">
        <title>Phylogenomic reconstructions and comparative analyses of Kickxellomycotina fungi.</title>
        <authorList>
            <person name="Reynolds N.K."/>
            <person name="Stajich J.E."/>
            <person name="Barry K."/>
            <person name="Grigoriev I.V."/>
            <person name="Crous P."/>
            <person name="Smith M.E."/>
        </authorList>
    </citation>
    <scope>NUCLEOTIDE SEQUENCE</scope>
    <source>
        <strain evidence="9">IMI 214461</strain>
    </source>
</reference>
<dbReference type="InterPro" id="IPR036961">
    <property type="entry name" value="Kinesin_motor_dom_sf"/>
</dbReference>
<dbReference type="GO" id="GO:0005524">
    <property type="term" value="F:ATP binding"/>
    <property type="evidence" value="ECO:0007669"/>
    <property type="project" value="UniProtKB-UniRule"/>
</dbReference>
<feature type="compositionally biased region" description="Polar residues" evidence="7">
    <location>
        <begin position="99"/>
        <end position="114"/>
    </location>
</feature>
<dbReference type="PROSITE" id="PS50067">
    <property type="entry name" value="KINESIN_MOTOR_2"/>
    <property type="match status" value="1"/>
</dbReference>
<evidence type="ECO:0000313" key="9">
    <source>
        <dbReference type="EMBL" id="KAJ2002601.1"/>
    </source>
</evidence>
<feature type="region of interest" description="Disordered" evidence="7">
    <location>
        <begin position="250"/>
        <end position="285"/>
    </location>
</feature>
<feature type="non-terminal residue" evidence="9">
    <location>
        <position position="1"/>
    </location>
</feature>
<dbReference type="Gene3D" id="3.40.850.10">
    <property type="entry name" value="Kinesin motor domain"/>
    <property type="match status" value="1"/>
</dbReference>
<dbReference type="EMBL" id="JANBQF010000287">
    <property type="protein sequence ID" value="KAJ2002601.1"/>
    <property type="molecule type" value="Genomic_DNA"/>
</dbReference>
<accession>A0A9W8BHV3</accession>
<dbReference type="FunFam" id="3.40.850.10:FF:000012">
    <property type="entry name" value="Kinesin-like protein"/>
    <property type="match status" value="1"/>
</dbReference>
<evidence type="ECO:0000313" key="10">
    <source>
        <dbReference type="Proteomes" id="UP001150907"/>
    </source>
</evidence>
<dbReference type="OrthoDB" id="3176171at2759"/>
<dbReference type="Proteomes" id="UP001150907">
    <property type="component" value="Unassembled WGS sequence"/>
</dbReference>
<dbReference type="PROSITE" id="PS00411">
    <property type="entry name" value="KINESIN_MOTOR_1"/>
    <property type="match status" value="1"/>
</dbReference>
<feature type="compositionally biased region" description="Polar residues" evidence="7">
    <location>
        <begin position="869"/>
        <end position="881"/>
    </location>
</feature>
<protein>
    <recommendedName>
        <fullName evidence="8">Kinesin motor domain-containing protein</fullName>
    </recommendedName>
</protein>
<evidence type="ECO:0000256" key="5">
    <source>
        <dbReference type="ARBA" id="ARBA00061030"/>
    </source>
</evidence>
<proteinExistence type="inferred from homology"/>
<dbReference type="GO" id="GO:0008017">
    <property type="term" value="F:microtubule binding"/>
    <property type="evidence" value="ECO:0007669"/>
    <property type="project" value="InterPro"/>
</dbReference>
<dbReference type="InterPro" id="IPR019821">
    <property type="entry name" value="Kinesin_motor_CS"/>
</dbReference>
<evidence type="ECO:0000256" key="2">
    <source>
        <dbReference type="ARBA" id="ARBA00022741"/>
    </source>
</evidence>
<evidence type="ECO:0000256" key="4">
    <source>
        <dbReference type="ARBA" id="ARBA00023175"/>
    </source>
</evidence>
<feature type="region of interest" description="Disordered" evidence="7">
    <location>
        <begin position="796"/>
        <end position="915"/>
    </location>
</feature>
<sequence>LDASKLRALGISGRDDVANLCELITKLRVERQREEEWFYEQQQKEHQKRLGRIPAPPTDVARGRREVVGYGDSDEDMQFVGSSSYDGGSAAPRVGGQTQGRRPSSMYKQQSGPSSVIPRAAGGGSTSSFSPPMQAAFAGSSESRTIGRQGMLPPPGKVAAAVAAAGGGRRQSLAPPSTSGLNRSRTMAARPGGNNSAGRPLVAGRRGRVSNVSEILERSNEVALAQRSMEDSDEDLERVVRKTGQSGLVNAYGIPMRPTTAHAKRSASDRRSLAPSSQPDRVRPAVAPTIQDKMCNTPPSNLHDKIRVCVRKRPLNSKEKERGEKDIVMPTGGRSLSVMEPKTKVDLTKYIEESRFVFDEVFSEHVSNTQVYERTAKPLVEYIFGGGNATCFAYGQTGSGKTYTMLDTHNGLYIQAAEDLFAMVQRPEHQHLQVHVSFYEIYLTNLFDLLANRARLNAREDANQNVCIQGLREVLVGSADDLLSVFEFGNGCRSTGSTGANADSSRSHAILQISLRDPRSARSPVRGKLSFIDLAGNERGADRGDRANKQTMMEGAEINKSLLALKECIRALDLNKKHQPFRQSKLTQVLKDSFLGNSRACMVATISPNTGNSDNTLNTLRYADRVKAMKNGGGASGECDSGEGIVDQSEEAEYQAGYVGGSEETEYYASNVDPTYEDDSGDRASEDIGHGINHGWHGGFQPGAHSILHEEDEYADDLDAGFDAVAAPSTAKTYDHHHQPQKLRRLSLEERIERELATADVASIMDEQPMFLDDAPYAARSPRSYGSPAAKSFVASRLARSPTATRQKQGSKLTGLLDLAPPMARSSSMELASHHAPHAQGRGTRARSNTQSGVPVDHHQRGYDDALSPHTSALSVPSDSNSPKEDDASSGSHRAATDNGEGDFSRAPPTGHAAATRARDIDALMAPFGGLRVAEVDSLVKLHRAEIRATTKACKEETGLVTTYTSFSYATLAQNQMRPASQPAAAPDGRLSSNSWEQSQLQSVADKYRLDVSTGAVVRLSDSAMFESVDHAKVYEAREYLERLDEVLARKQQVIVDLRTEIRKLVWNARPPQ</sequence>
<dbReference type="PANTHER" id="PTHR47971">
    <property type="entry name" value="KINESIN-RELATED PROTEIN 6"/>
    <property type="match status" value="1"/>
</dbReference>
<feature type="compositionally biased region" description="Polar residues" evidence="7">
    <location>
        <begin position="802"/>
        <end position="812"/>
    </location>
</feature>
<gene>
    <name evidence="9" type="ORF">H4R26_003523</name>
</gene>
<keyword evidence="10" id="KW-1185">Reference proteome</keyword>
<feature type="domain" description="Kinesin motor" evidence="8">
    <location>
        <begin position="305"/>
        <end position="629"/>
    </location>
</feature>
<dbReference type="CDD" id="cd01367">
    <property type="entry name" value="KISc_KIF2_like"/>
    <property type="match status" value="1"/>
</dbReference>
<keyword evidence="4 6" id="KW-0505">Motor protein</keyword>
<comment type="caution">
    <text evidence="9">The sequence shown here is derived from an EMBL/GenBank/DDBJ whole genome shotgun (WGS) entry which is preliminary data.</text>
</comment>
<name>A0A9W8BHV3_9FUNG</name>
<evidence type="ECO:0000256" key="6">
    <source>
        <dbReference type="PROSITE-ProRule" id="PRU00283"/>
    </source>
</evidence>
<dbReference type="Pfam" id="PF00225">
    <property type="entry name" value="Kinesin"/>
    <property type="match status" value="1"/>
</dbReference>
<dbReference type="GO" id="GO:0003777">
    <property type="term" value="F:microtubule motor activity"/>
    <property type="evidence" value="ECO:0007669"/>
    <property type="project" value="InterPro"/>
</dbReference>
<dbReference type="PRINTS" id="PR00380">
    <property type="entry name" value="KINESINHEAVY"/>
</dbReference>
<dbReference type="InterPro" id="IPR027417">
    <property type="entry name" value="P-loop_NTPase"/>
</dbReference>
<keyword evidence="3 6" id="KW-0067">ATP-binding</keyword>
<comment type="similarity">
    <text evidence="5">Belongs to the TRAFAC class myosin-kinesin ATPase superfamily. Kinesin family. KIN-13 subfamily.</text>
</comment>
<keyword evidence="1" id="KW-0493">Microtubule</keyword>
<feature type="region of interest" description="Disordered" evidence="7">
    <location>
        <begin position="70"/>
        <end position="202"/>
    </location>
</feature>
<keyword evidence="2 6" id="KW-0547">Nucleotide-binding</keyword>
<evidence type="ECO:0000256" key="1">
    <source>
        <dbReference type="ARBA" id="ARBA00022701"/>
    </source>
</evidence>
<dbReference type="PANTHER" id="PTHR47971:SF20">
    <property type="entry name" value="KINESIN-LIKE PROTEIN KIF24"/>
    <property type="match status" value="1"/>
</dbReference>
<evidence type="ECO:0000256" key="7">
    <source>
        <dbReference type="SAM" id="MobiDB-lite"/>
    </source>
</evidence>
<dbReference type="GO" id="GO:0007019">
    <property type="term" value="P:microtubule depolymerization"/>
    <property type="evidence" value="ECO:0007669"/>
    <property type="project" value="TreeGrafter"/>
</dbReference>
<evidence type="ECO:0000259" key="8">
    <source>
        <dbReference type="PROSITE" id="PS50067"/>
    </source>
</evidence>
<organism evidence="9 10">
    <name type="scientific">Coemansia thaxteri</name>
    <dbReference type="NCBI Taxonomy" id="2663907"/>
    <lineage>
        <taxon>Eukaryota</taxon>
        <taxon>Fungi</taxon>
        <taxon>Fungi incertae sedis</taxon>
        <taxon>Zoopagomycota</taxon>
        <taxon>Kickxellomycotina</taxon>
        <taxon>Kickxellomycetes</taxon>
        <taxon>Kickxellales</taxon>
        <taxon>Kickxellaceae</taxon>
        <taxon>Coemansia</taxon>
    </lineage>
</organism>